<comment type="caution">
    <text evidence="2">The sequence shown here is derived from an EMBL/GenBank/DDBJ whole genome shotgun (WGS) entry which is preliminary data.</text>
</comment>
<reference evidence="2 3" key="1">
    <citation type="submission" date="2019-06" db="EMBL/GenBank/DDBJ databases">
        <title>Desulfobotulus mexicanus sp. nov., a novel sulfate-reducing bacterium isolated from the sediment of an alkaline crater lake in Mexico.</title>
        <authorList>
            <person name="Hirschler-Rea A."/>
        </authorList>
    </citation>
    <scope>NUCLEOTIDE SEQUENCE [LARGE SCALE GENOMIC DNA]</scope>
    <source>
        <strain evidence="2 3">PAR22N</strain>
    </source>
</reference>
<keyword evidence="3" id="KW-1185">Reference proteome</keyword>
<proteinExistence type="predicted"/>
<dbReference type="Proteomes" id="UP000321899">
    <property type="component" value="Unassembled WGS sequence"/>
</dbReference>
<name>A0A5S5ME80_9BACT</name>
<dbReference type="InterPro" id="IPR024534">
    <property type="entry name" value="JetD_C"/>
</dbReference>
<accession>A0A5S5ME80</accession>
<evidence type="ECO:0000313" key="2">
    <source>
        <dbReference type="EMBL" id="TYT73989.1"/>
    </source>
</evidence>
<dbReference type="RefSeq" id="WP_139449864.1">
    <property type="nucleotide sequence ID" value="NZ_VDMB01000017.1"/>
</dbReference>
<dbReference type="GO" id="GO:0003677">
    <property type="term" value="F:DNA binding"/>
    <property type="evidence" value="ECO:0007669"/>
    <property type="project" value="InterPro"/>
</dbReference>
<gene>
    <name evidence="2" type="ORF">FIM25_12570</name>
</gene>
<sequence length="360" mass="41115">MENILHEAVWEVIRCSKRKKIETVLLLETIRRKAPSSIGDFELPKRLFDILKTLEKEKLLQIPKTKSDYKTGLPPYVTALRPEEDAVLIQKKTELYNLRHQTAWEPTYMASFACHLKTEKELKQAIRVNDYLLNRKPDTKKIPHRERALQIFESEKALDGYTRKGLFGGRITLEILDCFYCPEPLPFQIPSPDKALLSGKPLLVVENANTYWSCCQANGDMCIYAAVVYGKGFTVSANAGEYANDGLEQIRADLEAMEILYFGDLDPTGIAIPTRINAMRKEKGLLPLRPALSLYKALLEKNLPTPYDRSQTKDHDPMAAKQWLGDELAEIYLEKAESLRWPQEGLTSDDIRRVSAQKEI</sequence>
<evidence type="ECO:0000259" key="1">
    <source>
        <dbReference type="Pfam" id="PF09983"/>
    </source>
</evidence>
<dbReference type="SUPFAM" id="SSF56726">
    <property type="entry name" value="DNA topoisomerase IV, alpha subunit"/>
    <property type="match status" value="1"/>
</dbReference>
<dbReference type="AlphaFoldDB" id="A0A5S5ME80"/>
<protein>
    <recommendedName>
        <fullName evidence="1">Wadjet protein JetD C-terminal domain-containing protein</fullName>
    </recommendedName>
</protein>
<dbReference type="Pfam" id="PF09983">
    <property type="entry name" value="JetD_C"/>
    <property type="match status" value="1"/>
</dbReference>
<dbReference type="GO" id="GO:0005694">
    <property type="term" value="C:chromosome"/>
    <property type="evidence" value="ECO:0007669"/>
    <property type="project" value="InterPro"/>
</dbReference>
<dbReference type="InterPro" id="IPR036078">
    <property type="entry name" value="Spo11/TopoVI_A_sf"/>
</dbReference>
<dbReference type="EMBL" id="VDMB01000017">
    <property type="protein sequence ID" value="TYT73989.1"/>
    <property type="molecule type" value="Genomic_DNA"/>
</dbReference>
<dbReference type="OrthoDB" id="8263792at2"/>
<evidence type="ECO:0000313" key="3">
    <source>
        <dbReference type="Proteomes" id="UP000321899"/>
    </source>
</evidence>
<organism evidence="2 3">
    <name type="scientific">Desulfobotulus mexicanus</name>
    <dbReference type="NCBI Taxonomy" id="2586642"/>
    <lineage>
        <taxon>Bacteria</taxon>
        <taxon>Pseudomonadati</taxon>
        <taxon>Thermodesulfobacteriota</taxon>
        <taxon>Desulfobacteria</taxon>
        <taxon>Desulfobacterales</taxon>
        <taxon>Desulfobacteraceae</taxon>
        <taxon>Desulfobotulus</taxon>
    </lineage>
</organism>
<feature type="domain" description="Wadjet protein JetD C-terminal" evidence="1">
    <location>
        <begin position="199"/>
        <end position="277"/>
    </location>
</feature>